<accession>A0AC61N3I0</accession>
<gene>
    <name evidence="1" type="primary">rmuC</name>
    <name evidence="1" type="ORF">JYE49_07590</name>
</gene>
<name>A0AC61N3I0_9FIRM</name>
<proteinExistence type="predicted"/>
<organism evidence="1 2">
    <name type="scientific">Aristaeella hokkaidonensis</name>
    <dbReference type="NCBI Taxonomy" id="3046382"/>
    <lineage>
        <taxon>Bacteria</taxon>
        <taxon>Bacillati</taxon>
        <taxon>Bacillota</taxon>
        <taxon>Clostridia</taxon>
        <taxon>Eubacteriales</taxon>
        <taxon>Aristaeellaceae</taxon>
        <taxon>Aristaeella</taxon>
    </lineage>
</organism>
<dbReference type="Proteomes" id="UP000682782">
    <property type="component" value="Chromosome"/>
</dbReference>
<evidence type="ECO:0000313" key="2">
    <source>
        <dbReference type="Proteomes" id="UP000682782"/>
    </source>
</evidence>
<keyword evidence="2" id="KW-1185">Reference proteome</keyword>
<sequence>MTYEFITPLLLILCLLLLIILLIRQSALDHKQERDRMTQEHGLVNLGNRLLDELDAQHDEAAKSLYETNQSLMTTLSQMGQGQSTLLESMQRQVLLSTRNQEEKINDLRLENERQLTEMRKTVDDRLSESLDKKLDQSFAQVSERLESVYKGLGEMHTLASGVGDLKKVLTNVKTRGIWGEMQLGNLIRQTLAPGQYEENVAVVPGSAERVEFAVCLPDQSGNTVYLPVDSKFPQEDYIRLTDAAQQGDAAGAEAARKALIQRLKQEAKKISEKYISPPYTTDFAIMFLPVEGLYSEALQTPELVETLQREQRIVIAGPGTFSAMLNALQMGFRTLAIEKRSGEVWLLLGEIKKDFTRFAETLENTRRRLDQAGESIDSAVTKSRSIQRKLSALETGPAALDNPPETLTIQEDVDQ</sequence>
<protein>
    <submittedName>
        <fullName evidence="1">DNA recombination protein RmuC</fullName>
    </submittedName>
</protein>
<dbReference type="EMBL" id="CP068393">
    <property type="protein sequence ID" value="QUC68534.1"/>
    <property type="molecule type" value="Genomic_DNA"/>
</dbReference>
<reference evidence="1" key="1">
    <citation type="submission" date="2021-01" db="EMBL/GenBank/DDBJ databases">
        <title>Complete genome sequence of Clostridiales bacterium R-7.</title>
        <authorList>
            <person name="Mahoney-Kurpe S.C."/>
            <person name="Palevich N."/>
            <person name="Koike S."/>
            <person name="Moon C.D."/>
            <person name="Attwood G.T."/>
        </authorList>
    </citation>
    <scope>NUCLEOTIDE SEQUENCE</scope>
    <source>
        <strain evidence="1">R-7</strain>
    </source>
</reference>
<evidence type="ECO:0000313" key="1">
    <source>
        <dbReference type="EMBL" id="QUC68534.1"/>
    </source>
</evidence>